<reference evidence="3" key="2">
    <citation type="journal article" date="2015" name="Data Brief">
        <title>Shoot transcriptome of the giant reed, Arundo donax.</title>
        <authorList>
            <person name="Barrero R.A."/>
            <person name="Guerrero F.D."/>
            <person name="Moolhuijzen P."/>
            <person name="Goolsby J.A."/>
            <person name="Tidwell J."/>
            <person name="Bellgard S.E."/>
            <person name="Bellgard M.I."/>
        </authorList>
    </citation>
    <scope>NUCLEOTIDE SEQUENCE</scope>
    <source>
        <tissue evidence="3">Shoot tissue taken approximately 20 cm above the soil surface</tissue>
    </source>
</reference>
<dbReference type="AlphaFoldDB" id="A0A0A8Z7Z8"/>
<protein>
    <submittedName>
        <fullName evidence="3">Uncharacterized protein</fullName>
    </submittedName>
</protein>
<feature type="signal peptide" evidence="2">
    <location>
        <begin position="1"/>
        <end position="17"/>
    </location>
</feature>
<evidence type="ECO:0000313" key="3">
    <source>
        <dbReference type="EMBL" id="JAD35514.1"/>
    </source>
</evidence>
<evidence type="ECO:0000256" key="2">
    <source>
        <dbReference type="SAM" id="SignalP"/>
    </source>
</evidence>
<evidence type="ECO:0000256" key="1">
    <source>
        <dbReference type="SAM" id="MobiDB-lite"/>
    </source>
</evidence>
<keyword evidence="2" id="KW-0732">Signal</keyword>
<name>A0A0A8Z7Z8_ARUDO</name>
<reference evidence="3" key="1">
    <citation type="submission" date="2014-09" db="EMBL/GenBank/DDBJ databases">
        <authorList>
            <person name="Magalhaes I.L.F."/>
            <person name="Oliveira U."/>
            <person name="Santos F.R."/>
            <person name="Vidigal T.H.D.A."/>
            <person name="Brescovit A.D."/>
            <person name="Santos A.J."/>
        </authorList>
    </citation>
    <scope>NUCLEOTIDE SEQUENCE</scope>
    <source>
        <tissue evidence="3">Shoot tissue taken approximately 20 cm above the soil surface</tissue>
    </source>
</reference>
<sequence length="55" mass="5580">MAMVSKVILILLGPARPAVLQDLDGAGVAERVRRPASADAEVPEAALGGDEVVLA</sequence>
<dbReference type="EMBL" id="GBRH01262381">
    <property type="protein sequence ID" value="JAD35514.1"/>
    <property type="molecule type" value="Transcribed_RNA"/>
</dbReference>
<feature type="region of interest" description="Disordered" evidence="1">
    <location>
        <begin position="34"/>
        <end position="55"/>
    </location>
</feature>
<proteinExistence type="predicted"/>
<organism evidence="3">
    <name type="scientific">Arundo donax</name>
    <name type="common">Giant reed</name>
    <name type="synonym">Donax arundinaceus</name>
    <dbReference type="NCBI Taxonomy" id="35708"/>
    <lineage>
        <taxon>Eukaryota</taxon>
        <taxon>Viridiplantae</taxon>
        <taxon>Streptophyta</taxon>
        <taxon>Embryophyta</taxon>
        <taxon>Tracheophyta</taxon>
        <taxon>Spermatophyta</taxon>
        <taxon>Magnoliopsida</taxon>
        <taxon>Liliopsida</taxon>
        <taxon>Poales</taxon>
        <taxon>Poaceae</taxon>
        <taxon>PACMAD clade</taxon>
        <taxon>Arundinoideae</taxon>
        <taxon>Arundineae</taxon>
        <taxon>Arundo</taxon>
    </lineage>
</organism>
<feature type="chain" id="PRO_5002045007" evidence="2">
    <location>
        <begin position="18"/>
        <end position="55"/>
    </location>
</feature>
<accession>A0A0A8Z7Z8</accession>